<accession>A0A7V2T1Z8</accession>
<protein>
    <recommendedName>
        <fullName evidence="2">Sulfur reduction protein DsrS</fullName>
    </recommendedName>
</protein>
<organism evidence="1">
    <name type="scientific">Leucothrix mucor</name>
    <dbReference type="NCBI Taxonomy" id="45248"/>
    <lineage>
        <taxon>Bacteria</taxon>
        <taxon>Pseudomonadati</taxon>
        <taxon>Pseudomonadota</taxon>
        <taxon>Gammaproteobacteria</taxon>
        <taxon>Thiotrichales</taxon>
        <taxon>Thiotrichaceae</taxon>
        <taxon>Leucothrix</taxon>
    </lineage>
</organism>
<dbReference type="Proteomes" id="UP000885750">
    <property type="component" value="Unassembled WGS sequence"/>
</dbReference>
<dbReference type="EMBL" id="DRMS01000160">
    <property type="protein sequence ID" value="HFC91974.1"/>
    <property type="molecule type" value="Genomic_DNA"/>
</dbReference>
<gene>
    <name evidence="1" type="ORF">ENJ51_04100</name>
</gene>
<proteinExistence type="predicted"/>
<name>A0A7V2T1Z8_LEUMU</name>
<evidence type="ECO:0008006" key="2">
    <source>
        <dbReference type="Google" id="ProtNLM"/>
    </source>
</evidence>
<comment type="caution">
    <text evidence="1">The sequence shown here is derived from an EMBL/GenBank/DDBJ whole genome shotgun (WGS) entry which is preliminary data.</text>
</comment>
<sequence>MQLSNADSLRLNVLLAQSLKAIRINESSMTVHALTDKGEAKVVLNPTVRDEQYLRWVRELLSLKTTGSPGGYPVYIKRWTRMGHADNTLEHMLLLGEPEAVIAVVYSPSVSHEIALRAWWAHPTLEVARRLMEYPEVIEGELGLELAAFLMEFLPFEECQVDVVDMVRLCLQGSLISEQQKKDLWTRAKRRNPYYVGFLHSDPTQIPLQASPFKYHSALKKQLQPLLDDNNRYANALCRILSAEGQRWLQTLKNAINKPVDQDVVISLFIAIKRFFNLPFAEKRGAHSIDIALQRAEDSIKPSDHHSDELTTLLKALDEQYLDKFLALMLLAQLGENTLTPLFSGNESVGKVMRRRLNPLTEPLLEKTDILMS</sequence>
<reference evidence="1" key="1">
    <citation type="journal article" date="2020" name="mSystems">
        <title>Genome- and Community-Level Interaction Insights into Carbon Utilization and Element Cycling Functions of Hydrothermarchaeota in Hydrothermal Sediment.</title>
        <authorList>
            <person name="Zhou Z."/>
            <person name="Liu Y."/>
            <person name="Xu W."/>
            <person name="Pan J."/>
            <person name="Luo Z.H."/>
            <person name="Li M."/>
        </authorList>
    </citation>
    <scope>NUCLEOTIDE SEQUENCE [LARGE SCALE GENOMIC DNA]</scope>
    <source>
        <strain evidence="1">HyVt-493</strain>
    </source>
</reference>
<evidence type="ECO:0000313" key="1">
    <source>
        <dbReference type="EMBL" id="HFC91974.1"/>
    </source>
</evidence>
<dbReference type="AlphaFoldDB" id="A0A7V2T1Z8"/>